<evidence type="ECO:0000313" key="2">
    <source>
        <dbReference type="Proteomes" id="UP000324965"/>
    </source>
</evidence>
<dbReference type="Proteomes" id="UP000324965">
    <property type="component" value="Unassembled WGS sequence"/>
</dbReference>
<protein>
    <submittedName>
        <fullName evidence="1">Uncharacterized protein</fullName>
    </submittedName>
</protein>
<name>A0A5B0BC27_9ACTN</name>
<keyword evidence="2" id="KW-1185">Reference proteome</keyword>
<proteinExistence type="predicted"/>
<dbReference type="OrthoDB" id="4273276at2"/>
<comment type="caution">
    <text evidence="1">The sequence shown here is derived from an EMBL/GenBank/DDBJ whole genome shotgun (WGS) entry which is preliminary data.</text>
</comment>
<gene>
    <name evidence="1" type="ORF">FGF04_11715</name>
</gene>
<evidence type="ECO:0000313" key="1">
    <source>
        <dbReference type="EMBL" id="KAA0939307.1"/>
    </source>
</evidence>
<dbReference type="EMBL" id="VDFC01000034">
    <property type="protein sequence ID" value="KAA0939307.1"/>
    <property type="molecule type" value="Genomic_DNA"/>
</dbReference>
<dbReference type="AlphaFoldDB" id="A0A5B0BC27"/>
<accession>A0A5B0BC27</accession>
<dbReference type="RefSeq" id="WP_149511240.1">
    <property type="nucleotide sequence ID" value="NZ_VDFC01000034.1"/>
</dbReference>
<organism evidence="1 2">
    <name type="scientific">Streptomyces apricus</name>
    <dbReference type="NCBI Taxonomy" id="1828112"/>
    <lineage>
        <taxon>Bacteria</taxon>
        <taxon>Bacillati</taxon>
        <taxon>Actinomycetota</taxon>
        <taxon>Actinomycetes</taxon>
        <taxon>Kitasatosporales</taxon>
        <taxon>Streptomycetaceae</taxon>
        <taxon>Streptomyces</taxon>
    </lineage>
</organism>
<sequence length="61" mass="6673">MTESSEDRTTARRVCKACGSRPAEGATVCEHCRAVLDLPDRAGLVEDEGAAVRRDFEHRNA</sequence>
<reference evidence="1 2" key="1">
    <citation type="submission" date="2019-05" db="EMBL/GenBank/DDBJ databases">
        <authorList>
            <person name="Hariharan J."/>
            <person name="Choudoir M.J."/>
            <person name="Diebold P."/>
            <person name="Panke-Buisse K."/>
            <person name="Buckley D.H."/>
        </authorList>
    </citation>
    <scope>NUCLEOTIDE SEQUENCE [LARGE SCALE GENOMIC DNA]</scope>
    <source>
        <strain evidence="1 2">SUN51</strain>
    </source>
</reference>